<sequence>MIRKLSLQDVMNIMRDHYEGTDFDMTKGIDAGPFGCTVRCRDLTWEVDGVEYSWERPISTQQTGFSFISQSRAWLPNAVGGVYWYGVDDTYTTCYVPLYCCIQDLPKPFTVGDLQKFSWDSAWWVFNFVANYANLKYSYMVQDIQKVQTALEGKFLSLQPTIEKTALDLYKTDPKLMVQYLTNYSVSQGEQVVKRWIELGEYLLTKYNDGYVKDDRGRPRGLGYPSEWLKEVLKSKPKQFKLPEWDKEKKS</sequence>
<organism evidence="1">
    <name type="scientific">marine sediment metagenome</name>
    <dbReference type="NCBI Taxonomy" id="412755"/>
    <lineage>
        <taxon>unclassified sequences</taxon>
        <taxon>metagenomes</taxon>
        <taxon>ecological metagenomes</taxon>
    </lineage>
</organism>
<proteinExistence type="predicted"/>
<accession>X1HUQ6</accession>
<dbReference type="PANTHER" id="PTHR12994:SF17">
    <property type="entry name" value="LD30995P"/>
    <property type="match status" value="1"/>
</dbReference>
<dbReference type="EMBL" id="BARU01021506">
    <property type="protein sequence ID" value="GAH60810.1"/>
    <property type="molecule type" value="Genomic_DNA"/>
</dbReference>
<dbReference type="AlphaFoldDB" id="X1HUQ6"/>
<dbReference type="GO" id="GO:0070004">
    <property type="term" value="F:cysteine-type exopeptidase activity"/>
    <property type="evidence" value="ECO:0007669"/>
    <property type="project" value="InterPro"/>
</dbReference>
<protein>
    <recommendedName>
        <fullName evidence="2">Dipeptidase</fullName>
    </recommendedName>
</protein>
<gene>
    <name evidence="1" type="ORF">S03H2_35184</name>
</gene>
<dbReference type="PANTHER" id="PTHR12994">
    <property type="entry name" value="SECERNIN"/>
    <property type="match status" value="1"/>
</dbReference>
<reference evidence="1" key="1">
    <citation type="journal article" date="2014" name="Front. Microbiol.">
        <title>High frequency of phylogenetically diverse reductive dehalogenase-homologous genes in deep subseafloor sedimentary metagenomes.</title>
        <authorList>
            <person name="Kawai M."/>
            <person name="Futagami T."/>
            <person name="Toyoda A."/>
            <person name="Takaki Y."/>
            <person name="Nishi S."/>
            <person name="Hori S."/>
            <person name="Arai W."/>
            <person name="Tsubouchi T."/>
            <person name="Morono Y."/>
            <person name="Uchiyama I."/>
            <person name="Ito T."/>
            <person name="Fujiyama A."/>
            <person name="Inagaki F."/>
            <person name="Takami H."/>
        </authorList>
    </citation>
    <scope>NUCLEOTIDE SEQUENCE</scope>
    <source>
        <strain evidence="1">Expedition CK06-06</strain>
    </source>
</reference>
<name>X1HUQ6_9ZZZZ</name>
<dbReference type="InterPro" id="IPR005322">
    <property type="entry name" value="Peptidase_C69"/>
</dbReference>
<dbReference type="Pfam" id="PF03577">
    <property type="entry name" value="Peptidase_C69"/>
    <property type="match status" value="1"/>
</dbReference>
<dbReference type="GO" id="GO:0016805">
    <property type="term" value="F:dipeptidase activity"/>
    <property type="evidence" value="ECO:0007669"/>
    <property type="project" value="InterPro"/>
</dbReference>
<dbReference type="GO" id="GO:0006508">
    <property type="term" value="P:proteolysis"/>
    <property type="evidence" value="ECO:0007669"/>
    <property type="project" value="InterPro"/>
</dbReference>
<comment type="caution">
    <text evidence="1">The sequence shown here is derived from an EMBL/GenBank/DDBJ whole genome shotgun (WGS) entry which is preliminary data.</text>
</comment>
<evidence type="ECO:0008006" key="2">
    <source>
        <dbReference type="Google" id="ProtNLM"/>
    </source>
</evidence>
<evidence type="ECO:0000313" key="1">
    <source>
        <dbReference type="EMBL" id="GAH60810.1"/>
    </source>
</evidence>